<protein>
    <submittedName>
        <fullName evidence="1">Uncharacterized protein</fullName>
    </submittedName>
</protein>
<reference evidence="1" key="1">
    <citation type="submission" date="2014-09" db="EMBL/GenBank/DDBJ databases">
        <authorList>
            <person name="Magalhaes I.L.F."/>
            <person name="Oliveira U."/>
            <person name="Santos F.R."/>
            <person name="Vidigal T.H.D.A."/>
            <person name="Brescovit A.D."/>
            <person name="Santos A.J."/>
        </authorList>
    </citation>
    <scope>NUCLEOTIDE SEQUENCE</scope>
    <source>
        <tissue evidence="1">Shoot tissue taken approximately 20 cm above the soil surface</tissue>
    </source>
</reference>
<accession>A0A0A9B1U8</accession>
<dbReference type="EMBL" id="GBRH01244583">
    <property type="protein sequence ID" value="JAD53312.1"/>
    <property type="molecule type" value="Transcribed_RNA"/>
</dbReference>
<sequence length="24" mass="2700">MLCKRYTVASCVRLISRLSCLNAV</sequence>
<dbReference type="AlphaFoldDB" id="A0A0A9B1U8"/>
<reference evidence="1" key="2">
    <citation type="journal article" date="2015" name="Data Brief">
        <title>Shoot transcriptome of the giant reed, Arundo donax.</title>
        <authorList>
            <person name="Barrero R.A."/>
            <person name="Guerrero F.D."/>
            <person name="Moolhuijzen P."/>
            <person name="Goolsby J.A."/>
            <person name="Tidwell J."/>
            <person name="Bellgard S.E."/>
            <person name="Bellgard M.I."/>
        </authorList>
    </citation>
    <scope>NUCLEOTIDE SEQUENCE</scope>
    <source>
        <tissue evidence="1">Shoot tissue taken approximately 20 cm above the soil surface</tissue>
    </source>
</reference>
<evidence type="ECO:0000313" key="1">
    <source>
        <dbReference type="EMBL" id="JAD53312.1"/>
    </source>
</evidence>
<proteinExistence type="predicted"/>
<name>A0A0A9B1U8_ARUDO</name>
<organism evidence="1">
    <name type="scientific">Arundo donax</name>
    <name type="common">Giant reed</name>
    <name type="synonym">Donax arundinaceus</name>
    <dbReference type="NCBI Taxonomy" id="35708"/>
    <lineage>
        <taxon>Eukaryota</taxon>
        <taxon>Viridiplantae</taxon>
        <taxon>Streptophyta</taxon>
        <taxon>Embryophyta</taxon>
        <taxon>Tracheophyta</taxon>
        <taxon>Spermatophyta</taxon>
        <taxon>Magnoliopsida</taxon>
        <taxon>Liliopsida</taxon>
        <taxon>Poales</taxon>
        <taxon>Poaceae</taxon>
        <taxon>PACMAD clade</taxon>
        <taxon>Arundinoideae</taxon>
        <taxon>Arundineae</taxon>
        <taxon>Arundo</taxon>
    </lineage>
</organism>